<evidence type="ECO:0000313" key="4">
    <source>
        <dbReference type="Proteomes" id="UP000660668"/>
    </source>
</evidence>
<sequence>MAPETDLRSEFATLFVDEPPAPTVAHLVAGGRRRLRQRRLGRGLGVAVVIVAVATGYGAVSAGPDGERSLVTDNTSPDGPQPPGPTATTTYDSTDTEADADRVRGFSIDEATGEVTGIAGGDVRDALTLGEISQDSGAVAVDVVLDGDETWWYVDWSKDGSGSVNVAAQLEQPFSEWAQRMHQSQQSPPDPGSDGPPPLVATDSMGKLQIEPGVEVLQRIDNPLDLQAPYTSVAVEVRKGKDHFLAVLTPNGGSYGDPDKQTLQELIDEVRAGGPGYTAAGPMPPLWDLGAGGMPVIRPDAEVVRKVDNPLGLEPPRRSVAYVVRYDAKTWWALWELGPSGLNGAQTIRVAKDGYASIEDWLADQRAQVAW</sequence>
<comment type="caution">
    <text evidence="3">The sequence shown here is derived from an EMBL/GenBank/DDBJ whole genome shotgun (WGS) entry which is preliminary data.</text>
</comment>
<name>A0A930VLE9_9ACTN</name>
<evidence type="ECO:0000313" key="3">
    <source>
        <dbReference type="EMBL" id="MBF4768888.1"/>
    </source>
</evidence>
<keyword evidence="2" id="KW-1133">Transmembrane helix</keyword>
<keyword evidence="2" id="KW-0812">Transmembrane</keyword>
<evidence type="ECO:0000256" key="1">
    <source>
        <dbReference type="SAM" id="MobiDB-lite"/>
    </source>
</evidence>
<dbReference type="AlphaFoldDB" id="A0A930VLE9"/>
<gene>
    <name evidence="3" type="ORF">ISU10_14065</name>
</gene>
<organism evidence="3 4">
    <name type="scientific">Nocardioides agariphilus</name>
    <dbReference type="NCBI Taxonomy" id="433664"/>
    <lineage>
        <taxon>Bacteria</taxon>
        <taxon>Bacillati</taxon>
        <taxon>Actinomycetota</taxon>
        <taxon>Actinomycetes</taxon>
        <taxon>Propionibacteriales</taxon>
        <taxon>Nocardioidaceae</taxon>
        <taxon>Nocardioides</taxon>
    </lineage>
</organism>
<feature type="region of interest" description="Disordered" evidence="1">
    <location>
        <begin position="178"/>
        <end position="203"/>
    </location>
</feature>
<proteinExistence type="predicted"/>
<evidence type="ECO:0000256" key="2">
    <source>
        <dbReference type="SAM" id="Phobius"/>
    </source>
</evidence>
<dbReference type="EMBL" id="JADKPO010000018">
    <property type="protein sequence ID" value="MBF4768888.1"/>
    <property type="molecule type" value="Genomic_DNA"/>
</dbReference>
<protein>
    <submittedName>
        <fullName evidence="3">Uncharacterized protein</fullName>
    </submittedName>
</protein>
<dbReference type="RefSeq" id="WP_194697040.1">
    <property type="nucleotide sequence ID" value="NZ_JADKPO010000018.1"/>
</dbReference>
<dbReference type="Proteomes" id="UP000660668">
    <property type="component" value="Unassembled WGS sequence"/>
</dbReference>
<feature type="region of interest" description="Disordered" evidence="1">
    <location>
        <begin position="62"/>
        <end position="97"/>
    </location>
</feature>
<keyword evidence="2" id="KW-0472">Membrane</keyword>
<feature type="transmembrane region" description="Helical" evidence="2">
    <location>
        <begin position="40"/>
        <end position="60"/>
    </location>
</feature>
<accession>A0A930VLE9</accession>
<keyword evidence="4" id="KW-1185">Reference proteome</keyword>
<reference evidence="3" key="1">
    <citation type="submission" date="2020-11" db="EMBL/GenBank/DDBJ databases">
        <title>Nocardioides cynanchi sp. nov., isolated from soil of rhizosphere of Cynanchum wilfordii.</title>
        <authorList>
            <person name="Lee J.-S."/>
            <person name="Suh M.K."/>
            <person name="Kim J.-S."/>
        </authorList>
    </citation>
    <scope>NUCLEOTIDE SEQUENCE</scope>
    <source>
        <strain evidence="3">KCTC 19276</strain>
    </source>
</reference>
<feature type="compositionally biased region" description="Pro residues" evidence="1">
    <location>
        <begin position="188"/>
        <end position="199"/>
    </location>
</feature>